<gene>
    <name evidence="2" type="ORF">PHYSODRAFT_449350</name>
</gene>
<feature type="non-terminal residue" evidence="2">
    <location>
        <position position="1"/>
    </location>
</feature>
<organism evidence="2 3">
    <name type="scientific">Phytophthora sojae (strain P6497)</name>
    <name type="common">Soybean stem and root rot agent</name>
    <name type="synonym">Phytophthora megasperma f. sp. glycines</name>
    <dbReference type="NCBI Taxonomy" id="1094619"/>
    <lineage>
        <taxon>Eukaryota</taxon>
        <taxon>Sar</taxon>
        <taxon>Stramenopiles</taxon>
        <taxon>Oomycota</taxon>
        <taxon>Peronosporomycetes</taxon>
        <taxon>Peronosporales</taxon>
        <taxon>Peronosporaceae</taxon>
        <taxon>Phytophthora</taxon>
    </lineage>
</organism>
<dbReference type="GeneID" id="20652893"/>
<evidence type="ECO:0000256" key="1">
    <source>
        <dbReference type="SAM" id="MobiDB-lite"/>
    </source>
</evidence>
<dbReference type="RefSeq" id="XP_009521783.1">
    <property type="nucleotide sequence ID" value="XM_009523488.1"/>
</dbReference>
<name>G4Z8N4_PHYSP</name>
<evidence type="ECO:0000313" key="2">
    <source>
        <dbReference type="EMBL" id="EGZ19066.1"/>
    </source>
</evidence>
<dbReference type="KEGG" id="psoj:PHYSODRAFT_449350"/>
<proteinExistence type="predicted"/>
<dbReference type="EMBL" id="JH159153">
    <property type="protein sequence ID" value="EGZ19066.1"/>
    <property type="molecule type" value="Genomic_DNA"/>
</dbReference>
<feature type="region of interest" description="Disordered" evidence="1">
    <location>
        <begin position="1"/>
        <end position="27"/>
    </location>
</feature>
<dbReference type="AlphaFoldDB" id="G4Z8N4"/>
<keyword evidence="3" id="KW-1185">Reference proteome</keyword>
<dbReference type="Proteomes" id="UP000002640">
    <property type="component" value="Unassembled WGS sequence"/>
</dbReference>
<reference evidence="2 3" key="1">
    <citation type="journal article" date="2006" name="Science">
        <title>Phytophthora genome sequences uncover evolutionary origins and mechanisms of pathogenesis.</title>
        <authorList>
            <person name="Tyler B.M."/>
            <person name="Tripathy S."/>
            <person name="Zhang X."/>
            <person name="Dehal P."/>
            <person name="Jiang R.H."/>
            <person name="Aerts A."/>
            <person name="Arredondo F.D."/>
            <person name="Baxter L."/>
            <person name="Bensasson D."/>
            <person name="Beynon J.L."/>
            <person name="Chapman J."/>
            <person name="Damasceno C.M."/>
            <person name="Dorrance A.E."/>
            <person name="Dou D."/>
            <person name="Dickerman A.W."/>
            <person name="Dubchak I.L."/>
            <person name="Garbelotto M."/>
            <person name="Gijzen M."/>
            <person name="Gordon S.G."/>
            <person name="Govers F."/>
            <person name="Grunwald N.J."/>
            <person name="Huang W."/>
            <person name="Ivors K.L."/>
            <person name="Jones R.W."/>
            <person name="Kamoun S."/>
            <person name="Krampis K."/>
            <person name="Lamour K.H."/>
            <person name="Lee M.K."/>
            <person name="McDonald W.H."/>
            <person name="Medina M."/>
            <person name="Meijer H.J."/>
            <person name="Nordberg E.K."/>
            <person name="Maclean D.J."/>
            <person name="Ospina-Giraldo M.D."/>
            <person name="Morris P.F."/>
            <person name="Phuntumart V."/>
            <person name="Putnam N.H."/>
            <person name="Rash S."/>
            <person name="Rose J.K."/>
            <person name="Sakihama Y."/>
            <person name="Salamov A.A."/>
            <person name="Savidor A."/>
            <person name="Scheuring C.F."/>
            <person name="Smith B.M."/>
            <person name="Sobral B.W."/>
            <person name="Terry A."/>
            <person name="Torto-Alalibo T.A."/>
            <person name="Win J."/>
            <person name="Xu Z."/>
            <person name="Zhang H."/>
            <person name="Grigoriev I.V."/>
            <person name="Rokhsar D.S."/>
            <person name="Boore J.L."/>
        </authorList>
    </citation>
    <scope>NUCLEOTIDE SEQUENCE [LARGE SCALE GENOMIC DNA]</scope>
    <source>
        <strain evidence="2 3">P6497</strain>
    </source>
</reference>
<feature type="compositionally biased region" description="Acidic residues" evidence="1">
    <location>
        <begin position="17"/>
        <end position="27"/>
    </location>
</feature>
<sequence length="62" mass="7504">RLPDDEDSDSDYHAEESDGYIDDSEPEVDEWRLHAIEPREGLYLHEMRRQRGRMDEKEAQWV</sequence>
<feature type="non-terminal residue" evidence="2">
    <location>
        <position position="62"/>
    </location>
</feature>
<dbReference type="OMA" id="YHAEESD"/>
<protein>
    <submittedName>
        <fullName evidence="2">Uncharacterized protein</fullName>
    </submittedName>
</protein>
<evidence type="ECO:0000313" key="3">
    <source>
        <dbReference type="Proteomes" id="UP000002640"/>
    </source>
</evidence>
<dbReference type="InParanoid" id="G4Z8N4"/>
<accession>G4Z8N4</accession>